<sequence length="125" mass="14154">DIRKFFGVSPVAKKSGNEKDKKENVKSSHGASTHKKSKDSKSSSSDDQLKKQKQQQSNKKKRIIYDSDSEEDTPVVKRSKKTLEVSTPILKPLKVKKPDPVDFVSDTVHDMLKPIVQKYNSSRKI</sequence>
<evidence type="ECO:0000313" key="2">
    <source>
        <dbReference type="EMBL" id="CAJ0963740.1"/>
    </source>
</evidence>
<evidence type="ECO:0000256" key="1">
    <source>
        <dbReference type="SAM" id="MobiDB-lite"/>
    </source>
</evidence>
<evidence type="ECO:0000313" key="3">
    <source>
        <dbReference type="Proteomes" id="UP001176940"/>
    </source>
</evidence>
<protein>
    <recommendedName>
        <fullName evidence="4">Topoisomerase I</fullName>
    </recommendedName>
</protein>
<evidence type="ECO:0008006" key="4">
    <source>
        <dbReference type="Google" id="ProtNLM"/>
    </source>
</evidence>
<feature type="compositionally biased region" description="Basic and acidic residues" evidence="1">
    <location>
        <begin position="15"/>
        <end position="26"/>
    </location>
</feature>
<name>A0ABN9MB24_9NEOB</name>
<dbReference type="Proteomes" id="UP001176940">
    <property type="component" value="Unassembled WGS sequence"/>
</dbReference>
<organism evidence="2 3">
    <name type="scientific">Ranitomeya imitator</name>
    <name type="common">mimic poison frog</name>
    <dbReference type="NCBI Taxonomy" id="111125"/>
    <lineage>
        <taxon>Eukaryota</taxon>
        <taxon>Metazoa</taxon>
        <taxon>Chordata</taxon>
        <taxon>Craniata</taxon>
        <taxon>Vertebrata</taxon>
        <taxon>Euteleostomi</taxon>
        <taxon>Amphibia</taxon>
        <taxon>Batrachia</taxon>
        <taxon>Anura</taxon>
        <taxon>Neobatrachia</taxon>
        <taxon>Hyloidea</taxon>
        <taxon>Dendrobatidae</taxon>
        <taxon>Dendrobatinae</taxon>
        <taxon>Ranitomeya</taxon>
    </lineage>
</organism>
<keyword evidence="3" id="KW-1185">Reference proteome</keyword>
<comment type="caution">
    <text evidence="2">The sequence shown here is derived from an EMBL/GenBank/DDBJ whole genome shotgun (WGS) entry which is preliminary data.</text>
</comment>
<reference evidence="2" key="1">
    <citation type="submission" date="2023-07" db="EMBL/GenBank/DDBJ databases">
        <authorList>
            <person name="Stuckert A."/>
        </authorList>
    </citation>
    <scope>NUCLEOTIDE SEQUENCE</scope>
</reference>
<feature type="region of interest" description="Disordered" evidence="1">
    <location>
        <begin position="1"/>
        <end position="84"/>
    </location>
</feature>
<gene>
    <name evidence="2" type="ORF">RIMI_LOCUS18784633</name>
</gene>
<proteinExistence type="predicted"/>
<dbReference type="EMBL" id="CAUEEQ010058208">
    <property type="protein sequence ID" value="CAJ0963740.1"/>
    <property type="molecule type" value="Genomic_DNA"/>
</dbReference>
<feature type="non-terminal residue" evidence="2">
    <location>
        <position position="1"/>
    </location>
</feature>
<accession>A0ABN9MB24</accession>